<reference evidence="2 3" key="1">
    <citation type="submission" date="2019-02" db="EMBL/GenBank/DDBJ databases">
        <title>Planctomycetal bacteria perform biofilm scaping via a novel small molecule.</title>
        <authorList>
            <person name="Jeske O."/>
            <person name="Boedeker C."/>
            <person name="Wiegand S."/>
            <person name="Breitling P."/>
            <person name="Kallscheuer N."/>
            <person name="Jogler M."/>
            <person name="Rohde M."/>
            <person name="Petersen J."/>
            <person name="Medema M.H."/>
            <person name="Surup F."/>
            <person name="Jogler C."/>
        </authorList>
    </citation>
    <scope>NUCLEOTIDE SEQUENCE [LARGE SCALE GENOMIC DNA]</scope>
    <source>
        <strain evidence="2 3">Mal15</strain>
    </source>
</reference>
<evidence type="ECO:0000256" key="1">
    <source>
        <dbReference type="SAM" id="Phobius"/>
    </source>
</evidence>
<dbReference type="KEGG" id="smam:Mal15_22360"/>
<sequence length="82" mass="8714">MELLLGLIAIAAIGISIIGWLWIVVMAFGEGEPLWGIGCLIISPLCLVYGLLNYQELKIPFMLILGGFIARIAVGAIAVSIS</sequence>
<protein>
    <submittedName>
        <fullName evidence="2">Uncharacterized protein</fullName>
    </submittedName>
</protein>
<gene>
    <name evidence="2" type="ORF">Mal15_22360</name>
</gene>
<feature type="transmembrane region" description="Helical" evidence="1">
    <location>
        <begin position="7"/>
        <end position="28"/>
    </location>
</feature>
<dbReference type="RefSeq" id="WP_147867747.1">
    <property type="nucleotide sequence ID" value="NZ_CP036264.1"/>
</dbReference>
<feature type="transmembrane region" description="Helical" evidence="1">
    <location>
        <begin position="34"/>
        <end position="52"/>
    </location>
</feature>
<keyword evidence="3" id="KW-1185">Reference proteome</keyword>
<dbReference type="AlphaFoldDB" id="A0A5B9MGF5"/>
<feature type="transmembrane region" description="Helical" evidence="1">
    <location>
        <begin position="59"/>
        <end position="81"/>
    </location>
</feature>
<dbReference type="EMBL" id="CP036264">
    <property type="protein sequence ID" value="QEF98187.1"/>
    <property type="molecule type" value="Genomic_DNA"/>
</dbReference>
<name>A0A5B9MGF5_9BACT</name>
<dbReference type="Proteomes" id="UP000321353">
    <property type="component" value="Chromosome"/>
</dbReference>
<proteinExistence type="predicted"/>
<accession>A0A5B9MGF5</accession>
<organism evidence="2 3">
    <name type="scientific">Stieleria maiorica</name>
    <dbReference type="NCBI Taxonomy" id="2795974"/>
    <lineage>
        <taxon>Bacteria</taxon>
        <taxon>Pseudomonadati</taxon>
        <taxon>Planctomycetota</taxon>
        <taxon>Planctomycetia</taxon>
        <taxon>Pirellulales</taxon>
        <taxon>Pirellulaceae</taxon>
        <taxon>Stieleria</taxon>
    </lineage>
</organism>
<evidence type="ECO:0000313" key="3">
    <source>
        <dbReference type="Proteomes" id="UP000321353"/>
    </source>
</evidence>
<keyword evidence="1" id="KW-0812">Transmembrane</keyword>
<keyword evidence="1" id="KW-0472">Membrane</keyword>
<evidence type="ECO:0000313" key="2">
    <source>
        <dbReference type="EMBL" id="QEF98187.1"/>
    </source>
</evidence>
<keyword evidence="1" id="KW-1133">Transmembrane helix</keyword>